<dbReference type="Proteomes" id="UP000759443">
    <property type="component" value="Unassembled WGS sequence"/>
</dbReference>
<evidence type="ECO:0000313" key="11">
    <source>
        <dbReference type="Proteomes" id="UP000759443"/>
    </source>
</evidence>
<feature type="domain" description="Multidrug resistance protein MdtA-like beta-barrel" evidence="8">
    <location>
        <begin position="213"/>
        <end position="303"/>
    </location>
</feature>
<feature type="domain" description="Multidrug resistance protein MdtA-like alpha-helical hairpin" evidence="6">
    <location>
        <begin position="107"/>
        <end position="174"/>
    </location>
</feature>
<comment type="caution">
    <text evidence="10">The sequence shown here is derived from an EMBL/GenBank/DDBJ whole genome shotgun (WGS) entry which is preliminary data.</text>
</comment>
<comment type="subcellular location">
    <subcellularLocation>
        <location evidence="1">Cell envelope</location>
    </subcellularLocation>
</comment>
<dbReference type="EMBL" id="JAGGJU010000002">
    <property type="protein sequence ID" value="MBP1849456.1"/>
    <property type="molecule type" value="Genomic_DNA"/>
</dbReference>
<dbReference type="PROSITE" id="PS51257">
    <property type="entry name" value="PROKAR_LIPOPROTEIN"/>
    <property type="match status" value="1"/>
</dbReference>
<reference evidence="10 11" key="1">
    <citation type="submission" date="2021-03" db="EMBL/GenBank/DDBJ databases">
        <title>Genomic Encyclopedia of Type Strains, Phase IV (KMG-IV): sequencing the most valuable type-strain genomes for metagenomic binning, comparative biology and taxonomic classification.</title>
        <authorList>
            <person name="Goeker M."/>
        </authorList>
    </citation>
    <scope>NUCLEOTIDE SEQUENCE [LARGE SCALE GENOMIC DNA]</scope>
    <source>
        <strain evidence="10 11">DSM 21600</strain>
    </source>
</reference>
<evidence type="ECO:0000259" key="9">
    <source>
        <dbReference type="Pfam" id="PF25967"/>
    </source>
</evidence>
<evidence type="ECO:0000256" key="3">
    <source>
        <dbReference type="SAM" id="Coils"/>
    </source>
</evidence>
<feature type="signal peptide" evidence="5">
    <location>
        <begin position="1"/>
        <end position="30"/>
    </location>
</feature>
<feature type="coiled-coil region" evidence="3">
    <location>
        <begin position="107"/>
        <end position="179"/>
    </location>
</feature>
<comment type="similarity">
    <text evidence="2">Belongs to the membrane fusion protein (MFP) (TC 8.A.1) family.</text>
</comment>
<dbReference type="PANTHER" id="PTHR30158:SF3">
    <property type="entry name" value="MULTIDRUG EFFLUX PUMP SUBUNIT ACRA-RELATED"/>
    <property type="match status" value="1"/>
</dbReference>
<protein>
    <submittedName>
        <fullName evidence="10">Membrane fusion protein (Multidrug efflux system)</fullName>
    </submittedName>
</protein>
<feature type="compositionally biased region" description="Polar residues" evidence="4">
    <location>
        <begin position="391"/>
        <end position="401"/>
    </location>
</feature>
<name>A0ABS4DUU5_9HYPH</name>
<keyword evidence="5" id="KW-0732">Signal</keyword>
<dbReference type="Gene3D" id="1.10.287.470">
    <property type="entry name" value="Helix hairpin bin"/>
    <property type="match status" value="1"/>
</dbReference>
<dbReference type="InterPro" id="IPR058625">
    <property type="entry name" value="MdtA-like_BSH"/>
</dbReference>
<dbReference type="InterPro" id="IPR058626">
    <property type="entry name" value="MdtA-like_b-barrel"/>
</dbReference>
<feature type="domain" description="Multidrug resistance protein MdtA-like barrel-sandwich hybrid" evidence="7">
    <location>
        <begin position="67"/>
        <end position="208"/>
    </location>
</feature>
<gene>
    <name evidence="10" type="ORF">J2Z17_000877</name>
</gene>
<evidence type="ECO:0000256" key="4">
    <source>
        <dbReference type="SAM" id="MobiDB-lite"/>
    </source>
</evidence>
<dbReference type="Pfam" id="PF25944">
    <property type="entry name" value="Beta-barrel_RND"/>
    <property type="match status" value="1"/>
</dbReference>
<dbReference type="NCBIfam" id="TIGR01730">
    <property type="entry name" value="RND_mfp"/>
    <property type="match status" value="1"/>
</dbReference>
<evidence type="ECO:0000259" key="8">
    <source>
        <dbReference type="Pfam" id="PF25944"/>
    </source>
</evidence>
<feature type="domain" description="Multidrug resistance protein MdtA-like C-terminal permuted SH3" evidence="9">
    <location>
        <begin position="307"/>
        <end position="369"/>
    </location>
</feature>
<evidence type="ECO:0000259" key="6">
    <source>
        <dbReference type="Pfam" id="PF25876"/>
    </source>
</evidence>
<dbReference type="InterPro" id="IPR058627">
    <property type="entry name" value="MdtA-like_C"/>
</dbReference>
<dbReference type="PANTHER" id="PTHR30158">
    <property type="entry name" value="ACRA/E-RELATED COMPONENT OF DRUG EFFLUX TRANSPORTER"/>
    <property type="match status" value="1"/>
</dbReference>
<dbReference type="Pfam" id="PF25917">
    <property type="entry name" value="BSH_RND"/>
    <property type="match status" value="1"/>
</dbReference>
<dbReference type="Pfam" id="PF25967">
    <property type="entry name" value="RND-MFP_C"/>
    <property type="match status" value="1"/>
</dbReference>
<dbReference type="RefSeq" id="WP_209942568.1">
    <property type="nucleotide sequence ID" value="NZ_JAGGJU010000002.1"/>
</dbReference>
<evidence type="ECO:0000313" key="10">
    <source>
        <dbReference type="EMBL" id="MBP1849456.1"/>
    </source>
</evidence>
<feature type="region of interest" description="Disordered" evidence="4">
    <location>
        <begin position="391"/>
        <end position="411"/>
    </location>
</feature>
<dbReference type="Gene3D" id="2.40.30.170">
    <property type="match status" value="1"/>
</dbReference>
<evidence type="ECO:0000256" key="2">
    <source>
        <dbReference type="ARBA" id="ARBA00009477"/>
    </source>
</evidence>
<organism evidence="10 11">
    <name type="scientific">Rhizobium halophytocola</name>
    <dbReference type="NCBI Taxonomy" id="735519"/>
    <lineage>
        <taxon>Bacteria</taxon>
        <taxon>Pseudomonadati</taxon>
        <taxon>Pseudomonadota</taxon>
        <taxon>Alphaproteobacteria</taxon>
        <taxon>Hyphomicrobiales</taxon>
        <taxon>Rhizobiaceae</taxon>
        <taxon>Rhizobium/Agrobacterium group</taxon>
        <taxon>Rhizobium</taxon>
    </lineage>
</organism>
<evidence type="ECO:0000259" key="7">
    <source>
        <dbReference type="Pfam" id="PF25917"/>
    </source>
</evidence>
<dbReference type="InterPro" id="IPR058624">
    <property type="entry name" value="MdtA-like_HH"/>
</dbReference>
<dbReference type="InterPro" id="IPR006143">
    <property type="entry name" value="RND_pump_MFP"/>
</dbReference>
<proteinExistence type="inferred from homology"/>
<sequence>MTMGRHYFIVAGKRATLMSLALLVACSADDAENKPDVQKVEVGYVSLTSQSVPQLEELRGRVVAYATAEVRPQVDGIVRSIDFTEGREVKQGDTLYEIDPRKFQAAYASAEAALKKAEAASQGYQATYDRNKTLARTNAVSAQTLDDAQSNLLQAQASEEAARADLDAAKIDLDNATIKAPIGGMIGTSSVSVGALVTENQTDALVTIRQIRPIHVDLVDTSANMLRVRSEIDAGQLGRERDGPATTTLTLENGKAYDEQGEVSFADMVVSEETGTFTVRATFPNERRILVPGMFVTAKVHFGNLTNAFLVPQRALTRSDDGTATVYLVSDDGKAKKRSVTTNGTSGNDWIVTDGLKNGDKLIVDGFQKLEDGKAVTAVVAEIDENGVVKQSLTSGSTADTKSADQKEAGQ</sequence>
<dbReference type="SUPFAM" id="SSF111369">
    <property type="entry name" value="HlyD-like secretion proteins"/>
    <property type="match status" value="1"/>
</dbReference>
<feature type="chain" id="PRO_5047370910" evidence="5">
    <location>
        <begin position="31"/>
        <end position="411"/>
    </location>
</feature>
<keyword evidence="3" id="KW-0175">Coiled coil</keyword>
<dbReference type="Gene3D" id="2.40.420.20">
    <property type="match status" value="1"/>
</dbReference>
<accession>A0ABS4DUU5</accession>
<dbReference type="Pfam" id="PF25876">
    <property type="entry name" value="HH_MFP_RND"/>
    <property type="match status" value="1"/>
</dbReference>
<dbReference type="Gene3D" id="2.40.50.100">
    <property type="match status" value="1"/>
</dbReference>
<feature type="compositionally biased region" description="Basic and acidic residues" evidence="4">
    <location>
        <begin position="402"/>
        <end position="411"/>
    </location>
</feature>
<evidence type="ECO:0000256" key="1">
    <source>
        <dbReference type="ARBA" id="ARBA00004196"/>
    </source>
</evidence>
<evidence type="ECO:0000256" key="5">
    <source>
        <dbReference type="SAM" id="SignalP"/>
    </source>
</evidence>
<keyword evidence="11" id="KW-1185">Reference proteome</keyword>